<sequence length="385" mass="42564">MRRKVAAPRAAHPDQALARSVKSISDLHRHLPKGLISPAATPMKRRRPHWAPNEGLSRSLAIHDHQPPTSKKPGGGASKSSNDSSSKFASRHPPAPPTNRPSESEVITIEDDGDDSPRVRRVLEGKNARKRFMEGDIAISVAAKNSILSAVQDVDAYDGYKYINSEWTDATKTFVKEKWWCLVCKSPKSCSKARKPSNLRTHRSLCPIPPGGIPPDEDIEEVKDDSGTAKRRFKLKGKSATSSASTTLAATSYHGPSLHGWLNGQQPMHVKLTRHLGLVNVVMNALPFQHLGSEPVHNMVMSIDAKATLALTSGATVPRDLAAFHRNLETDMKTRLRSIDTLFSVQHDAWTTKGFRYAFVAMLATYVDQDWEFIETLLSFDVLKE</sequence>
<name>A0A8X7N2U2_9BASI</name>
<evidence type="ECO:0000313" key="3">
    <source>
        <dbReference type="Proteomes" id="UP000078113"/>
    </source>
</evidence>
<dbReference type="Proteomes" id="UP000078113">
    <property type="component" value="Unassembled WGS sequence"/>
</dbReference>
<organism evidence="2 3">
    <name type="scientific">Tilletia walkeri</name>
    <dbReference type="NCBI Taxonomy" id="117179"/>
    <lineage>
        <taxon>Eukaryota</taxon>
        <taxon>Fungi</taxon>
        <taxon>Dikarya</taxon>
        <taxon>Basidiomycota</taxon>
        <taxon>Ustilaginomycotina</taxon>
        <taxon>Exobasidiomycetes</taxon>
        <taxon>Tilletiales</taxon>
        <taxon>Tilletiaceae</taxon>
        <taxon>Tilletia</taxon>
    </lineage>
</organism>
<protein>
    <submittedName>
        <fullName evidence="2">Uncharacterized protein</fullName>
    </submittedName>
</protein>
<keyword evidence="3" id="KW-1185">Reference proteome</keyword>
<feature type="region of interest" description="Disordered" evidence="1">
    <location>
        <begin position="1"/>
        <end position="119"/>
    </location>
</feature>
<feature type="region of interest" description="Disordered" evidence="1">
    <location>
        <begin position="200"/>
        <end position="238"/>
    </location>
</feature>
<evidence type="ECO:0000256" key="1">
    <source>
        <dbReference type="SAM" id="MobiDB-lite"/>
    </source>
</evidence>
<feature type="compositionally biased region" description="Low complexity" evidence="1">
    <location>
        <begin position="67"/>
        <end position="88"/>
    </location>
</feature>
<dbReference type="AlphaFoldDB" id="A0A8X7N2U2"/>
<proteinExistence type="predicted"/>
<comment type="caution">
    <text evidence="2">The sequence shown here is derived from an EMBL/GenBank/DDBJ whole genome shotgun (WGS) entry which is preliminary data.</text>
</comment>
<gene>
    <name evidence="2" type="ORF">A4X09_0g7772</name>
</gene>
<reference evidence="2" key="1">
    <citation type="submission" date="2016-04" db="EMBL/GenBank/DDBJ databases">
        <authorList>
            <person name="Nguyen H.D."/>
            <person name="Samba Siva P."/>
            <person name="Cullis J."/>
            <person name="Levesque C.A."/>
            <person name="Hambleton S."/>
        </authorList>
    </citation>
    <scope>NUCLEOTIDE SEQUENCE</scope>
    <source>
        <strain evidence="2">DAOMC 236422</strain>
    </source>
</reference>
<reference evidence="2" key="2">
    <citation type="journal article" date="2019" name="IMA Fungus">
        <title>Genome sequencing and comparison of five Tilletia species to identify candidate genes for the detection of regulated species infecting wheat.</title>
        <authorList>
            <person name="Nguyen H.D.T."/>
            <person name="Sultana T."/>
            <person name="Kesanakurti P."/>
            <person name="Hambleton S."/>
        </authorList>
    </citation>
    <scope>NUCLEOTIDE SEQUENCE</scope>
    <source>
        <strain evidence="2">DAOMC 236422</strain>
    </source>
</reference>
<dbReference type="EMBL" id="LWDG02001155">
    <property type="protein sequence ID" value="KAE8260380.1"/>
    <property type="molecule type" value="Genomic_DNA"/>
</dbReference>
<feature type="non-terminal residue" evidence="2">
    <location>
        <position position="1"/>
    </location>
</feature>
<evidence type="ECO:0000313" key="2">
    <source>
        <dbReference type="EMBL" id="KAE8260380.1"/>
    </source>
</evidence>
<accession>A0A8X7N2U2</accession>